<protein>
    <recommendedName>
        <fullName evidence="4">RING-type domain-containing protein</fullName>
    </recommendedName>
</protein>
<dbReference type="SUPFAM" id="SSF57850">
    <property type="entry name" value="RING/U-box"/>
    <property type="match status" value="1"/>
</dbReference>
<evidence type="ECO:0000259" key="4">
    <source>
        <dbReference type="PROSITE" id="PS50089"/>
    </source>
</evidence>
<keyword evidence="1" id="KW-0862">Zinc</keyword>
<dbReference type="Proteomes" id="UP001633002">
    <property type="component" value="Unassembled WGS sequence"/>
</dbReference>
<dbReference type="InterPro" id="IPR013083">
    <property type="entry name" value="Znf_RING/FYVE/PHD"/>
</dbReference>
<feature type="domain" description="RING-type" evidence="4">
    <location>
        <begin position="494"/>
        <end position="533"/>
    </location>
</feature>
<proteinExistence type="predicted"/>
<dbReference type="PANTHER" id="PTHR22996:SF0">
    <property type="entry name" value="RE60872P-RELATED"/>
    <property type="match status" value="1"/>
</dbReference>
<evidence type="ECO:0000256" key="1">
    <source>
        <dbReference type="PROSITE-ProRule" id="PRU00175"/>
    </source>
</evidence>
<dbReference type="Gene3D" id="3.30.40.10">
    <property type="entry name" value="Zinc/RING finger domain, C3HC4 (zinc finger)"/>
    <property type="match status" value="1"/>
</dbReference>
<evidence type="ECO:0000313" key="5">
    <source>
        <dbReference type="EMBL" id="KAL3699723.1"/>
    </source>
</evidence>
<evidence type="ECO:0000256" key="2">
    <source>
        <dbReference type="SAM" id="Coils"/>
    </source>
</evidence>
<dbReference type="AlphaFoldDB" id="A0ABD3I7T2"/>
<keyword evidence="6" id="KW-1185">Reference proteome</keyword>
<feature type="compositionally biased region" description="Low complexity" evidence="3">
    <location>
        <begin position="26"/>
        <end position="42"/>
    </location>
</feature>
<gene>
    <name evidence="5" type="ORF">R1sor_017745</name>
</gene>
<sequence length="548" mass="61170">MTEKARRVTMSATTRSRPLSGRMKNVVSVSSSTSSSSSSSTSDEQSPPRERPRPGGRGYIDPAIQRVLCFCRMCQGVLKKMPRTMRGHMRKWGPFEPKGEGQSSKSHPKNKKRKTVDEASLEKSPRKSEKKQKVEKQGIGPDRTSVGDLGASVSYCECFVCQGELLMSAETSRAHILKWGPSRKKSSGLDFSDILINVESDIRRGSLIRRFIGEQKALAKEIIDLPSCEQAYTTILARFFSELELPSFAAWSKAFEGFCSRMWDEVYRPQMKAPSRAPHVGPLSLAAAIEMINAHEGSRGSSQATPHQNSENYKKILDAVTDPNDVSRDAFEVIWADEWNRKWVNTFEPYKKCMESTQQVIEKIISAATLGCGIDRTTSIQQTQLPSRATALPVQSSPGKQGDNVKSDDSHSVLPAGLCSEPEKLLDELNMVRANLQSAESYSASLQVRLEALEERHEKTVQDLELEKEKVLSLQDMHGITARELEEEKEKSLCQICMERPRDTCILPCLHLSYCSQCVVKHHQSNKTCPACRTPSSGFLVTSLYSVR</sequence>
<evidence type="ECO:0000313" key="6">
    <source>
        <dbReference type="Proteomes" id="UP001633002"/>
    </source>
</evidence>
<keyword evidence="1" id="KW-0863">Zinc-finger</keyword>
<evidence type="ECO:0000256" key="3">
    <source>
        <dbReference type="SAM" id="MobiDB-lite"/>
    </source>
</evidence>
<feature type="coiled-coil region" evidence="2">
    <location>
        <begin position="436"/>
        <end position="474"/>
    </location>
</feature>
<keyword evidence="1" id="KW-0479">Metal-binding</keyword>
<accession>A0ABD3I7T2</accession>
<feature type="region of interest" description="Disordered" evidence="3">
    <location>
        <begin position="1"/>
        <end position="59"/>
    </location>
</feature>
<dbReference type="GO" id="GO:0008270">
    <property type="term" value="F:zinc ion binding"/>
    <property type="evidence" value="ECO:0007669"/>
    <property type="project" value="UniProtKB-KW"/>
</dbReference>
<organism evidence="5 6">
    <name type="scientific">Riccia sorocarpa</name>
    <dbReference type="NCBI Taxonomy" id="122646"/>
    <lineage>
        <taxon>Eukaryota</taxon>
        <taxon>Viridiplantae</taxon>
        <taxon>Streptophyta</taxon>
        <taxon>Embryophyta</taxon>
        <taxon>Marchantiophyta</taxon>
        <taxon>Marchantiopsida</taxon>
        <taxon>Marchantiidae</taxon>
        <taxon>Marchantiales</taxon>
        <taxon>Ricciaceae</taxon>
        <taxon>Riccia</taxon>
    </lineage>
</organism>
<dbReference type="Pfam" id="PF13920">
    <property type="entry name" value="zf-C3HC4_3"/>
    <property type="match status" value="1"/>
</dbReference>
<dbReference type="InterPro" id="IPR045194">
    <property type="entry name" value="MGRN1/RNF157-like"/>
</dbReference>
<dbReference type="PANTHER" id="PTHR22996">
    <property type="entry name" value="MAHOGUNIN"/>
    <property type="match status" value="1"/>
</dbReference>
<dbReference type="GO" id="GO:0061630">
    <property type="term" value="F:ubiquitin protein ligase activity"/>
    <property type="evidence" value="ECO:0007669"/>
    <property type="project" value="UniProtKB-EC"/>
</dbReference>
<dbReference type="PROSITE" id="PS50089">
    <property type="entry name" value="ZF_RING_2"/>
    <property type="match status" value="1"/>
</dbReference>
<dbReference type="InterPro" id="IPR001841">
    <property type="entry name" value="Znf_RING"/>
</dbReference>
<feature type="region of interest" description="Disordered" evidence="3">
    <location>
        <begin position="88"/>
        <end position="145"/>
    </location>
</feature>
<feature type="region of interest" description="Disordered" evidence="3">
    <location>
        <begin position="385"/>
        <end position="413"/>
    </location>
</feature>
<comment type="caution">
    <text evidence="5">The sequence shown here is derived from an EMBL/GenBank/DDBJ whole genome shotgun (WGS) entry which is preliminary data.</text>
</comment>
<dbReference type="EMBL" id="JBJQOH010000001">
    <property type="protein sequence ID" value="KAL3699723.1"/>
    <property type="molecule type" value="Genomic_DNA"/>
</dbReference>
<dbReference type="SMART" id="SM00184">
    <property type="entry name" value="RING"/>
    <property type="match status" value="1"/>
</dbReference>
<name>A0ABD3I7T2_9MARC</name>
<feature type="compositionally biased region" description="Polar residues" evidence="3">
    <location>
        <begin position="385"/>
        <end position="399"/>
    </location>
</feature>
<keyword evidence="2" id="KW-0175">Coiled coil</keyword>
<reference evidence="5 6" key="1">
    <citation type="submission" date="2024-09" db="EMBL/GenBank/DDBJ databases">
        <title>Chromosome-scale assembly of Riccia sorocarpa.</title>
        <authorList>
            <person name="Paukszto L."/>
        </authorList>
    </citation>
    <scope>NUCLEOTIDE SEQUENCE [LARGE SCALE GENOMIC DNA]</scope>
    <source>
        <strain evidence="5">LP-2024</strain>
        <tissue evidence="5">Aerial parts of the thallus</tissue>
    </source>
</reference>
<feature type="compositionally biased region" description="Basic and acidic residues" evidence="3">
    <location>
        <begin position="115"/>
        <end position="136"/>
    </location>
</feature>